<keyword evidence="3" id="KW-1185">Reference proteome</keyword>
<dbReference type="KEGG" id="fal:FRAAL6685"/>
<dbReference type="EMBL" id="CT573213">
    <property type="protein sequence ID" value="CAJ65308.1"/>
    <property type="molecule type" value="Genomic_DNA"/>
</dbReference>
<name>Q0RB80_FRAAA</name>
<dbReference type="HOGENOM" id="CLU_2716558_0_0_11"/>
<protein>
    <submittedName>
        <fullName evidence="2">Uncharacterized protein</fullName>
    </submittedName>
</protein>
<dbReference type="Proteomes" id="UP000000657">
    <property type="component" value="Chromosome"/>
</dbReference>
<gene>
    <name evidence="2" type="ordered locus">FRAAL6685</name>
</gene>
<dbReference type="AlphaFoldDB" id="Q0RB80"/>
<evidence type="ECO:0000313" key="2">
    <source>
        <dbReference type="EMBL" id="CAJ65308.1"/>
    </source>
</evidence>
<sequence length="72" mass="7674">MTAPVAGPRGDDRHPARPGGPITAAAPFALLGVGRVWNNDLHLCRCRDTPGVRRASVPLGKKEDGWRHVPTA</sequence>
<feature type="compositionally biased region" description="Basic and acidic residues" evidence="1">
    <location>
        <begin position="60"/>
        <end position="72"/>
    </location>
</feature>
<organism evidence="2 3">
    <name type="scientific">Frankia alni (strain DSM 45986 / CECT 9034 / ACN14a)</name>
    <dbReference type="NCBI Taxonomy" id="326424"/>
    <lineage>
        <taxon>Bacteria</taxon>
        <taxon>Bacillati</taxon>
        <taxon>Actinomycetota</taxon>
        <taxon>Actinomycetes</taxon>
        <taxon>Frankiales</taxon>
        <taxon>Frankiaceae</taxon>
        <taxon>Frankia</taxon>
    </lineage>
</organism>
<dbReference type="STRING" id="326424.FRAAL6685"/>
<feature type="region of interest" description="Disordered" evidence="1">
    <location>
        <begin position="52"/>
        <end position="72"/>
    </location>
</feature>
<evidence type="ECO:0000256" key="1">
    <source>
        <dbReference type="SAM" id="MobiDB-lite"/>
    </source>
</evidence>
<accession>Q0RB80</accession>
<evidence type="ECO:0000313" key="3">
    <source>
        <dbReference type="Proteomes" id="UP000000657"/>
    </source>
</evidence>
<reference evidence="2 3" key="1">
    <citation type="journal article" date="2007" name="Genome Res.">
        <title>Genome characteristics of facultatively symbiotic Frankia sp. strains reflect host range and host plant biogeography.</title>
        <authorList>
            <person name="Normand P."/>
            <person name="Lapierre P."/>
            <person name="Tisa L.S."/>
            <person name="Gogarten J.P."/>
            <person name="Alloisio N."/>
            <person name="Bagnarol E."/>
            <person name="Bassi C.A."/>
            <person name="Berry A.M."/>
            <person name="Bickhart D.M."/>
            <person name="Choisne N."/>
            <person name="Couloux A."/>
            <person name="Cournoyer B."/>
            <person name="Cruveiller S."/>
            <person name="Daubin V."/>
            <person name="Demange N."/>
            <person name="Francino M.P."/>
            <person name="Goltsman E."/>
            <person name="Huang Y."/>
            <person name="Kopp O.R."/>
            <person name="Labarre L."/>
            <person name="Lapidus A."/>
            <person name="Lavire C."/>
            <person name="Marechal J."/>
            <person name="Martinez M."/>
            <person name="Mastronunzio J.E."/>
            <person name="Mullin B.C."/>
            <person name="Niemann J."/>
            <person name="Pujic P."/>
            <person name="Rawnsley T."/>
            <person name="Rouy Z."/>
            <person name="Schenowitz C."/>
            <person name="Sellstedt A."/>
            <person name="Tavares F."/>
            <person name="Tomkins J.P."/>
            <person name="Vallenet D."/>
            <person name="Valverde C."/>
            <person name="Wall L.G."/>
            <person name="Wang Y."/>
            <person name="Medigue C."/>
            <person name="Benson D.R."/>
        </authorList>
    </citation>
    <scope>NUCLEOTIDE SEQUENCE [LARGE SCALE GENOMIC DNA]</scope>
    <source>
        <strain evidence="3">DSM 45986 / CECT 9034 / ACN14a</strain>
    </source>
</reference>
<proteinExistence type="predicted"/>
<feature type="region of interest" description="Disordered" evidence="1">
    <location>
        <begin position="1"/>
        <end position="24"/>
    </location>
</feature>